<feature type="compositionally biased region" description="Basic and acidic residues" evidence="10">
    <location>
        <begin position="153"/>
        <end position="187"/>
    </location>
</feature>
<evidence type="ECO:0000256" key="8">
    <source>
        <dbReference type="HAMAP-Rule" id="MF_00100"/>
    </source>
</evidence>
<dbReference type="OrthoDB" id="9811804at2"/>
<dbReference type="FunFam" id="3.40.50.300:FF:000019">
    <property type="entry name" value="Translation initiation factor IF-2"/>
    <property type="match status" value="1"/>
</dbReference>
<dbReference type="Gene3D" id="3.40.50.10050">
    <property type="entry name" value="Translation initiation factor IF- 2, domain 3"/>
    <property type="match status" value="1"/>
</dbReference>
<feature type="region of interest" description="Disordered" evidence="10">
    <location>
        <begin position="276"/>
        <end position="339"/>
    </location>
</feature>
<proteinExistence type="inferred from homology"/>
<dbReference type="STRING" id="1434232.MAIT1_00861"/>
<feature type="binding site" evidence="8">
    <location>
        <begin position="538"/>
        <end position="541"/>
    </location>
    <ligand>
        <name>GTP</name>
        <dbReference type="ChEBI" id="CHEBI:37565"/>
    </ligand>
</feature>
<dbReference type="Pfam" id="PF08364">
    <property type="entry name" value="IF2_assoc"/>
    <property type="match status" value="1"/>
</dbReference>
<dbReference type="GO" id="GO:0003924">
    <property type="term" value="F:GTPase activity"/>
    <property type="evidence" value="ECO:0007669"/>
    <property type="project" value="UniProtKB-UniRule"/>
</dbReference>
<sequence length="933" mass="102095">MSDTNNSEGDNKLRLKAPRRIVLKKTVEGGTIKQNFSHGRSKSVVVEVRRKKSFVNAAAEEEQKRKSASADGAGRDAKPPPKPKEAPKQHILEPLSPEERAKRLQAKREAEAQAKIEAEAAAKREAEAAEQAKIEAEETAKREAEAAEQAKIAAEEAAKIEAEETAKREAEEAAKREAEAANAKSEETVEAVSELQAEEEPAAQEPEVAQKPAAEEPAEEMRAEAPAAEEPEEEMRAEEPPRNMTKAQREDMARKKTEDLVSKRLAQLEELREQKRRDDLRQKEIAANATRERTDDEGGRSGGRRKKGKRGGDDSEDRTIRMKGGKRGRRDKRSSEQMMPTAPIVREVIIPETITVGELANRMAVKSSEVIKNLFSQGMMVTINQTLDQDTATLLVEEMGHKPKAVSEAAAIEEELGAVVDTEETLMERPPIITVMGHVDHGKTSLLDAIRSTDVTSREHGGITQHIGAYQVTLESGKKITFLDTPGHAAFTAMRARGAHITDIVVLVVAADDGVMPQTIEAISHAKSAGAPIVVAVNKMDKPEANPDRVMQQLTEYELVPEDWGGDTIFCKLSAKSGDGVAELEEMLLLQAEILNLRANPDNERTRGVIVEANLDRGRGAVATCLIENGTLRVGDICVVGHEWGRVRGLTNDKGDQVSEALPAMPVEIIGLSGVPLAGDELVVVPDERRAREIADFRVRATKEKEQAKMAPAKLDDIFDQISQGEVTEVKVVIKADVQGSVEAVADALTKIKHDEVAVKVIHTGVGGINESDVMLAVASEAIVLGFNVRADAKGRDLAKREGVDMRFYNVIYDLVDDITQALEGQLAPKVEEKVLGHAQVREVFRISKVGNVAGCLVTDGIIQKDAFARLLRDNVVIYEGPLSALKRFKDDVKEVREGMECGISLEKYNDIKNDDVIEVYIQKEIKQTISAQ</sequence>
<keyword evidence="13" id="KW-1185">Reference proteome</keyword>
<evidence type="ECO:0000313" key="12">
    <source>
        <dbReference type="EMBL" id="OSM00360.1"/>
    </source>
</evidence>
<keyword evidence="4 8" id="KW-0396">Initiation factor</keyword>
<organism evidence="12 13">
    <name type="scientific">Magnetofaba australis IT-1</name>
    <dbReference type="NCBI Taxonomy" id="1434232"/>
    <lineage>
        <taxon>Bacteria</taxon>
        <taxon>Pseudomonadati</taxon>
        <taxon>Pseudomonadota</taxon>
        <taxon>Magnetococcia</taxon>
        <taxon>Magnetococcales</taxon>
        <taxon>Magnetococcaceae</taxon>
        <taxon>Magnetofaba</taxon>
    </lineage>
</organism>
<name>A0A1Y2JZL0_9PROT</name>
<dbReference type="InterPro" id="IPR005225">
    <property type="entry name" value="Small_GTP-bd"/>
</dbReference>
<dbReference type="InterPro" id="IPR006847">
    <property type="entry name" value="IF2_N"/>
</dbReference>
<feature type="compositionally biased region" description="Basic residues" evidence="10">
    <location>
        <begin position="321"/>
        <end position="332"/>
    </location>
</feature>
<accession>A0A1Y2JZL0</accession>
<dbReference type="PANTHER" id="PTHR43381">
    <property type="entry name" value="TRANSLATION INITIATION FACTOR IF-2-RELATED"/>
    <property type="match status" value="1"/>
</dbReference>
<dbReference type="CDD" id="cd03692">
    <property type="entry name" value="mtIF2_IVc"/>
    <property type="match status" value="1"/>
</dbReference>
<protein>
    <recommendedName>
        <fullName evidence="2 8">Translation initiation factor IF-2</fullName>
    </recommendedName>
</protein>
<dbReference type="InterPro" id="IPR000795">
    <property type="entry name" value="T_Tr_GTP-bd_dom"/>
</dbReference>
<evidence type="ECO:0000256" key="9">
    <source>
        <dbReference type="RuleBase" id="RU000644"/>
    </source>
</evidence>
<dbReference type="HAMAP" id="MF_00100_B">
    <property type="entry name" value="IF_2_B"/>
    <property type="match status" value="1"/>
</dbReference>
<dbReference type="RefSeq" id="WP_085446977.1">
    <property type="nucleotide sequence ID" value="NZ_LVJN01000021.1"/>
</dbReference>
<evidence type="ECO:0000256" key="4">
    <source>
        <dbReference type="ARBA" id="ARBA00022540"/>
    </source>
</evidence>
<reference evidence="12 13" key="1">
    <citation type="journal article" date="2016" name="BMC Genomics">
        <title>Combined genomic and structural analyses of a cultured magnetotactic bacterium reveals its niche adaptation to a dynamic environment.</title>
        <authorList>
            <person name="Araujo A.C."/>
            <person name="Morillo V."/>
            <person name="Cypriano J."/>
            <person name="Teixeira L.C."/>
            <person name="Leao P."/>
            <person name="Lyra S."/>
            <person name="Almeida L.G."/>
            <person name="Bazylinski D.A."/>
            <person name="Vasconcellos A.T."/>
            <person name="Abreu F."/>
            <person name="Lins U."/>
        </authorList>
    </citation>
    <scope>NUCLEOTIDE SEQUENCE [LARGE SCALE GENOMIC DNA]</scope>
    <source>
        <strain evidence="12 13">IT-1</strain>
    </source>
</reference>
<dbReference type="PANTHER" id="PTHR43381:SF5">
    <property type="entry name" value="TR-TYPE G DOMAIN-CONTAINING PROTEIN"/>
    <property type="match status" value="1"/>
</dbReference>
<feature type="compositionally biased region" description="Acidic residues" evidence="10">
    <location>
        <begin position="227"/>
        <end position="236"/>
    </location>
</feature>
<feature type="compositionally biased region" description="Low complexity" evidence="10">
    <location>
        <begin position="203"/>
        <end position="212"/>
    </location>
</feature>
<comment type="function">
    <text evidence="8 9">One of the essential components for the initiation of protein synthesis. Protects formylmethionyl-tRNA from spontaneous hydrolysis and promotes its binding to the 30S ribosomal subunits. Also involved in the hydrolysis of GTP during the formation of the 70S ribosomal complex.</text>
</comment>
<dbReference type="Proteomes" id="UP000194003">
    <property type="component" value="Unassembled WGS sequence"/>
</dbReference>
<dbReference type="FunFam" id="2.40.30.10:FF:000007">
    <property type="entry name" value="Translation initiation factor IF-2"/>
    <property type="match status" value="1"/>
</dbReference>
<evidence type="ECO:0000256" key="3">
    <source>
        <dbReference type="ARBA" id="ARBA00022490"/>
    </source>
</evidence>
<dbReference type="SUPFAM" id="SSF52540">
    <property type="entry name" value="P-loop containing nucleoside triphosphate hydrolases"/>
    <property type="match status" value="1"/>
</dbReference>
<keyword evidence="3 8" id="KW-0963">Cytoplasm</keyword>
<dbReference type="SUPFAM" id="SSF50447">
    <property type="entry name" value="Translation proteins"/>
    <property type="match status" value="2"/>
</dbReference>
<evidence type="ECO:0000256" key="7">
    <source>
        <dbReference type="ARBA" id="ARBA00023134"/>
    </source>
</evidence>
<comment type="caution">
    <text evidence="12">The sequence shown here is derived from an EMBL/GenBank/DDBJ whole genome shotgun (WGS) entry which is preliminary data.</text>
</comment>
<feature type="compositionally biased region" description="Basic and acidic residues" evidence="10">
    <location>
        <begin position="276"/>
        <end position="299"/>
    </location>
</feature>
<dbReference type="InterPro" id="IPR027417">
    <property type="entry name" value="P-loop_NTPase"/>
</dbReference>
<dbReference type="CDD" id="cd01887">
    <property type="entry name" value="IF2_eIF5B"/>
    <property type="match status" value="1"/>
</dbReference>
<dbReference type="InterPro" id="IPR023115">
    <property type="entry name" value="TIF_IF2_dom3"/>
</dbReference>
<dbReference type="FunFam" id="2.40.30.10:FF:000008">
    <property type="entry name" value="Translation initiation factor IF-2"/>
    <property type="match status" value="1"/>
</dbReference>
<evidence type="ECO:0000256" key="6">
    <source>
        <dbReference type="ARBA" id="ARBA00022917"/>
    </source>
</evidence>
<dbReference type="InterPro" id="IPR053905">
    <property type="entry name" value="EF-G-like_DII"/>
</dbReference>
<dbReference type="PROSITE" id="PS01176">
    <property type="entry name" value="IF2"/>
    <property type="match status" value="1"/>
</dbReference>
<dbReference type="InterPro" id="IPR044145">
    <property type="entry name" value="IF2_II"/>
</dbReference>
<dbReference type="AlphaFoldDB" id="A0A1Y2JZL0"/>
<evidence type="ECO:0000256" key="5">
    <source>
        <dbReference type="ARBA" id="ARBA00022741"/>
    </source>
</evidence>
<keyword evidence="7 8" id="KW-0342">GTP-binding</keyword>
<dbReference type="InterPro" id="IPR036925">
    <property type="entry name" value="TIF_IF2_dom3_sf"/>
</dbReference>
<gene>
    <name evidence="8" type="primary">infB</name>
    <name evidence="12" type="ORF">MAIT1_00861</name>
</gene>
<dbReference type="Pfam" id="PF22042">
    <property type="entry name" value="EF-G_D2"/>
    <property type="match status" value="1"/>
</dbReference>
<evidence type="ECO:0000259" key="11">
    <source>
        <dbReference type="PROSITE" id="PS51722"/>
    </source>
</evidence>
<feature type="compositionally biased region" description="Basic and acidic residues" evidence="10">
    <location>
        <begin position="237"/>
        <end position="261"/>
    </location>
</feature>
<dbReference type="SUPFAM" id="SSF52156">
    <property type="entry name" value="Initiation factor IF2/eIF5b, domain 3"/>
    <property type="match status" value="1"/>
</dbReference>
<dbReference type="InterPro" id="IPR015760">
    <property type="entry name" value="TIF_IF2"/>
</dbReference>
<comment type="subcellular location">
    <subcellularLocation>
        <location evidence="8">Cytoplasm</location>
    </subcellularLocation>
</comment>
<dbReference type="InterPro" id="IPR009000">
    <property type="entry name" value="Transl_B-barrel_sf"/>
</dbReference>
<dbReference type="FunFam" id="3.40.50.10050:FF:000001">
    <property type="entry name" value="Translation initiation factor IF-2"/>
    <property type="match status" value="1"/>
</dbReference>
<feature type="compositionally biased region" description="Basic and acidic residues" evidence="10">
    <location>
        <begin position="310"/>
        <end position="320"/>
    </location>
</feature>
<comment type="caution">
    <text evidence="8">Lacks conserved residue(s) required for the propagation of feature annotation.</text>
</comment>
<dbReference type="Pfam" id="PF11987">
    <property type="entry name" value="IF-2"/>
    <property type="match status" value="1"/>
</dbReference>
<feature type="domain" description="Tr-type G" evidence="11">
    <location>
        <begin position="428"/>
        <end position="598"/>
    </location>
</feature>
<keyword evidence="6 8" id="KW-0648">Protein biosynthesis</keyword>
<evidence type="ECO:0000256" key="1">
    <source>
        <dbReference type="ARBA" id="ARBA00007733"/>
    </source>
</evidence>
<dbReference type="GO" id="GO:0003743">
    <property type="term" value="F:translation initiation factor activity"/>
    <property type="evidence" value="ECO:0007669"/>
    <property type="project" value="UniProtKB-UniRule"/>
</dbReference>
<evidence type="ECO:0000256" key="2">
    <source>
        <dbReference type="ARBA" id="ARBA00020675"/>
    </source>
</evidence>
<dbReference type="InterPro" id="IPR013575">
    <property type="entry name" value="IF2_assoc_dom_bac"/>
</dbReference>
<comment type="similarity">
    <text evidence="1 8 9">Belongs to the TRAFAC class translation factor GTPase superfamily. Classic translation factor GTPase family. IF-2 subfamily.</text>
</comment>
<dbReference type="Pfam" id="PF00009">
    <property type="entry name" value="GTP_EFTU"/>
    <property type="match status" value="1"/>
</dbReference>
<keyword evidence="5 8" id="KW-0547">Nucleotide-binding</keyword>
<dbReference type="NCBIfam" id="TIGR00231">
    <property type="entry name" value="small_GTP"/>
    <property type="match status" value="1"/>
</dbReference>
<evidence type="ECO:0000313" key="13">
    <source>
        <dbReference type="Proteomes" id="UP000194003"/>
    </source>
</evidence>
<dbReference type="EMBL" id="LVJN01000021">
    <property type="protein sequence ID" value="OSM00360.1"/>
    <property type="molecule type" value="Genomic_DNA"/>
</dbReference>
<dbReference type="GO" id="GO:0005525">
    <property type="term" value="F:GTP binding"/>
    <property type="evidence" value="ECO:0007669"/>
    <property type="project" value="UniProtKB-KW"/>
</dbReference>
<feature type="compositionally biased region" description="Basic and acidic residues" evidence="10">
    <location>
        <begin position="73"/>
        <end position="145"/>
    </location>
</feature>
<feature type="binding site" evidence="8">
    <location>
        <begin position="484"/>
        <end position="488"/>
    </location>
    <ligand>
        <name>GTP</name>
        <dbReference type="ChEBI" id="CHEBI:37565"/>
    </ligand>
</feature>
<feature type="binding site" evidence="8">
    <location>
        <begin position="437"/>
        <end position="444"/>
    </location>
    <ligand>
        <name>GTP</name>
        <dbReference type="ChEBI" id="CHEBI:37565"/>
    </ligand>
</feature>
<dbReference type="Gene3D" id="3.40.50.300">
    <property type="entry name" value="P-loop containing nucleotide triphosphate hydrolases"/>
    <property type="match status" value="1"/>
</dbReference>
<feature type="region of interest" description="Disordered" evidence="10">
    <location>
        <begin position="54"/>
        <end position="261"/>
    </location>
</feature>
<dbReference type="PROSITE" id="PS51722">
    <property type="entry name" value="G_TR_2"/>
    <property type="match status" value="1"/>
</dbReference>
<dbReference type="GO" id="GO:0005829">
    <property type="term" value="C:cytosol"/>
    <property type="evidence" value="ECO:0007669"/>
    <property type="project" value="TreeGrafter"/>
</dbReference>
<dbReference type="Gene3D" id="2.40.30.10">
    <property type="entry name" value="Translation factors"/>
    <property type="match status" value="2"/>
</dbReference>
<evidence type="ECO:0000256" key="10">
    <source>
        <dbReference type="SAM" id="MobiDB-lite"/>
    </source>
</evidence>
<dbReference type="CDD" id="cd03702">
    <property type="entry name" value="IF2_mtIF2_II"/>
    <property type="match status" value="1"/>
</dbReference>
<dbReference type="Pfam" id="PF04760">
    <property type="entry name" value="IF2_N"/>
    <property type="match status" value="1"/>
</dbReference>
<dbReference type="NCBIfam" id="TIGR00487">
    <property type="entry name" value="IF-2"/>
    <property type="match status" value="1"/>
</dbReference>
<dbReference type="InterPro" id="IPR000178">
    <property type="entry name" value="TF_IF2_bacterial-like"/>
</dbReference>